<dbReference type="EMBL" id="JARK01001364">
    <property type="protein sequence ID" value="EYC18245.1"/>
    <property type="molecule type" value="Genomic_DNA"/>
</dbReference>
<evidence type="ECO:0000313" key="2">
    <source>
        <dbReference type="EMBL" id="EYC18245.1"/>
    </source>
</evidence>
<protein>
    <submittedName>
        <fullName evidence="2">Uncharacterized protein</fullName>
    </submittedName>
</protein>
<comment type="caution">
    <text evidence="2">The sequence shown here is derived from an EMBL/GenBank/DDBJ whole genome shotgun (WGS) entry which is preliminary data.</text>
</comment>
<keyword evidence="3" id="KW-1185">Reference proteome</keyword>
<feature type="compositionally biased region" description="Basic and acidic residues" evidence="1">
    <location>
        <begin position="130"/>
        <end position="145"/>
    </location>
</feature>
<sequence length="145" mass="16566">MYGCEHMRTSYVITRTSNVIGNTTEVRRIATVEATVKSEKPDGVEEEHMEMSCLETMNLFLGLSMVNDVVFMHAYPLGKARVCSVPPTEIPFFVRLTFRLFKRCTIYTIRPSVALRQRAETRSSAQEARGYVRESRGCGQKDRAY</sequence>
<dbReference type="Proteomes" id="UP000024635">
    <property type="component" value="Unassembled WGS sequence"/>
</dbReference>
<reference evidence="3" key="1">
    <citation type="journal article" date="2015" name="Nat. Genet.">
        <title>The genome and transcriptome of the zoonotic hookworm Ancylostoma ceylanicum identify infection-specific gene families.</title>
        <authorList>
            <person name="Schwarz E.M."/>
            <person name="Hu Y."/>
            <person name="Antoshechkin I."/>
            <person name="Miller M.M."/>
            <person name="Sternberg P.W."/>
            <person name="Aroian R.V."/>
        </authorList>
    </citation>
    <scope>NUCLEOTIDE SEQUENCE</scope>
    <source>
        <strain evidence="3">HY135</strain>
    </source>
</reference>
<organism evidence="2 3">
    <name type="scientific">Ancylostoma ceylanicum</name>
    <dbReference type="NCBI Taxonomy" id="53326"/>
    <lineage>
        <taxon>Eukaryota</taxon>
        <taxon>Metazoa</taxon>
        <taxon>Ecdysozoa</taxon>
        <taxon>Nematoda</taxon>
        <taxon>Chromadorea</taxon>
        <taxon>Rhabditida</taxon>
        <taxon>Rhabditina</taxon>
        <taxon>Rhabditomorpha</taxon>
        <taxon>Strongyloidea</taxon>
        <taxon>Ancylostomatidae</taxon>
        <taxon>Ancylostomatinae</taxon>
        <taxon>Ancylostoma</taxon>
    </lineage>
</organism>
<feature type="region of interest" description="Disordered" evidence="1">
    <location>
        <begin position="125"/>
        <end position="145"/>
    </location>
</feature>
<evidence type="ECO:0000256" key="1">
    <source>
        <dbReference type="SAM" id="MobiDB-lite"/>
    </source>
</evidence>
<proteinExistence type="predicted"/>
<evidence type="ECO:0000313" key="3">
    <source>
        <dbReference type="Proteomes" id="UP000024635"/>
    </source>
</evidence>
<accession>A0A016USS1</accession>
<dbReference type="AlphaFoldDB" id="A0A016USS1"/>
<name>A0A016USS1_9BILA</name>
<gene>
    <name evidence="2" type="primary">Acey_s0028.g1757</name>
    <name evidence="2" type="ORF">Y032_0028g1757</name>
</gene>